<dbReference type="Proteomes" id="UP000318939">
    <property type="component" value="Plasmid pTi6.2"/>
</dbReference>
<keyword evidence="3" id="KW-1185">Reference proteome</keyword>
<name>A0ABY8IR17_9HYPH</name>
<evidence type="ECO:0008006" key="4">
    <source>
        <dbReference type="Google" id="ProtNLM"/>
    </source>
</evidence>
<evidence type="ECO:0000313" key="2">
    <source>
        <dbReference type="EMBL" id="WFS26158.1"/>
    </source>
</evidence>
<feature type="region of interest" description="Disordered" evidence="1">
    <location>
        <begin position="561"/>
        <end position="586"/>
    </location>
</feature>
<protein>
    <recommendedName>
        <fullName evidence="4">VirA/G regulated protein</fullName>
    </recommendedName>
</protein>
<accession>A0ABY8IR17</accession>
<feature type="compositionally biased region" description="Basic and acidic residues" evidence="1">
    <location>
        <begin position="494"/>
        <end position="506"/>
    </location>
</feature>
<keyword evidence="2" id="KW-0614">Plasmid</keyword>
<organism evidence="2 3">
    <name type="scientific">Rhizobium rhododendri</name>
    <dbReference type="NCBI Taxonomy" id="2506430"/>
    <lineage>
        <taxon>Bacteria</taxon>
        <taxon>Pseudomonadati</taxon>
        <taxon>Pseudomonadota</taxon>
        <taxon>Alphaproteobacteria</taxon>
        <taxon>Hyphomicrobiales</taxon>
        <taxon>Rhizobiaceae</taxon>
        <taxon>Rhizobium/Agrobacterium group</taxon>
        <taxon>Rhizobium</taxon>
    </lineage>
</organism>
<proteinExistence type="predicted"/>
<dbReference type="RefSeq" id="WP_142832351.1">
    <property type="nucleotide sequence ID" value="NZ_CP117269.1"/>
</dbReference>
<gene>
    <name evidence="2" type="ORF">PR018_26080</name>
</gene>
<reference evidence="2" key="1">
    <citation type="journal article" date="2019" name="Phytopathology">
        <title>A Novel Group of Rhizobium tumorigenes-Like Agrobacteria Associated with Crown Gall Disease of Rhododendron and Blueberry.</title>
        <authorList>
            <person name="Kuzmanovic N."/>
            <person name="Behrens P."/>
            <person name="Idczak E."/>
            <person name="Wagner S."/>
            <person name="Gotz M."/>
            <person name="Sproer C."/>
            <person name="Bunk B."/>
            <person name="Overmann J."/>
            <person name="Smalla K."/>
        </authorList>
    </citation>
    <scope>NUCLEOTIDE SEQUENCE</scope>
    <source>
        <strain evidence="2">Rho-6.2</strain>
    </source>
</reference>
<reference evidence="2" key="2">
    <citation type="journal article" date="2023" name="MicrobiologyOpen">
        <title>Genomics of the tumorigenes clade of the family Rhizobiaceae and description of Rhizobium rhododendri sp. nov.</title>
        <authorList>
            <person name="Kuzmanovic N."/>
            <person name="diCenzo G.C."/>
            <person name="Bunk B."/>
            <person name="Sproeer C."/>
            <person name="Fruehling A."/>
            <person name="Neumann-Schaal M."/>
            <person name="Overmann J."/>
            <person name="Smalla K."/>
        </authorList>
    </citation>
    <scope>NUCLEOTIDE SEQUENCE</scope>
    <source>
        <strain evidence="2">Rho-6.2</strain>
        <plasmid evidence="2">pTi6.2</plasmid>
    </source>
</reference>
<geneLocation type="plasmid" evidence="2 3">
    <name>pTi6.2</name>
</geneLocation>
<dbReference type="EMBL" id="CP117269">
    <property type="protein sequence ID" value="WFS26158.1"/>
    <property type="molecule type" value="Genomic_DNA"/>
</dbReference>
<dbReference type="InterPro" id="IPR009550">
    <property type="entry name" value="VirE3"/>
</dbReference>
<feature type="compositionally biased region" description="Basic and acidic residues" evidence="1">
    <location>
        <begin position="567"/>
        <end position="586"/>
    </location>
</feature>
<feature type="region of interest" description="Disordered" evidence="1">
    <location>
        <begin position="365"/>
        <end position="398"/>
    </location>
</feature>
<dbReference type="Pfam" id="PF06661">
    <property type="entry name" value="VirE3"/>
    <property type="match status" value="1"/>
</dbReference>
<evidence type="ECO:0000313" key="3">
    <source>
        <dbReference type="Proteomes" id="UP000318939"/>
    </source>
</evidence>
<evidence type="ECO:0000256" key="1">
    <source>
        <dbReference type="SAM" id="MobiDB-lite"/>
    </source>
</evidence>
<feature type="region of interest" description="Disordered" evidence="1">
    <location>
        <begin position="472"/>
        <end position="515"/>
    </location>
</feature>
<sequence>MVSISKKAVPGRALGKRRSAKRAFEQRQVALAVEQKAIDLRSRFETSGKQERYAADFRLMDRLDGPVGEISYKRLGNKRLSVEKEGELTREHGIVRKIRTVFQRNLHSGAIDLKTYQRKGFRGSSSYVFDDNGKLQARQKKDLRGRVLEDWKREGGQMIRTRYVNKRRLGSALIRPVSEEMSAPYRSRADNRLYRKLTRRKGGKSETFERDDNGNLELVSSKSSFSSMRQIKAGDRKTSETYSRKLGGAFSKSHRSLLDHDGKEVARDILSHRRLFNKRSAVYDSNTGMLKRAKHSFGKLYKHEVDYINKDVKRESHTFLGVTVQRRYKNLSKRESNDWHLRETQFAEHMKTWNERFEEVLRHPAEKGRTESALANTPLNKPTAPIQEFVPHTKTPDSAGLEHEKLASWPIPKTFDAQLLFGEPSPARDSNLLQSTDVGKIAQEHELANILKYQPLPVVFNPLEEKSFERHLTDNPSVMPRPIQPDDNLAKSTTTDEKSATAEDRSTSSSLHGAGDLQALFGEPSMSEPPTLRFNFNTESNTMSETEKQALLREVVNAPLPQSLSDARSDILNRSANRDRSAANCR</sequence>